<reference evidence="2 3" key="1">
    <citation type="journal article" date="2014" name="BMC Genomics">
        <title>Comparison of environmental and isolate Sulfobacillus genomes reveals diverse carbon, sulfur, nitrogen, and hydrogen metabolisms.</title>
        <authorList>
            <person name="Justice N.B."/>
            <person name="Norman A."/>
            <person name="Brown C.T."/>
            <person name="Singh A."/>
            <person name="Thomas B.C."/>
            <person name="Banfield J.F."/>
        </authorList>
    </citation>
    <scope>NUCLEOTIDE SEQUENCE [LARGE SCALE GENOMIC DNA]</scope>
    <source>
        <strain evidence="2">AMDSBA4</strain>
    </source>
</reference>
<organism evidence="2 3">
    <name type="scientific">Sulfobacillus benefaciens</name>
    <dbReference type="NCBI Taxonomy" id="453960"/>
    <lineage>
        <taxon>Bacteria</taxon>
        <taxon>Bacillati</taxon>
        <taxon>Bacillota</taxon>
        <taxon>Clostridia</taxon>
        <taxon>Eubacteriales</taxon>
        <taxon>Clostridiales Family XVII. Incertae Sedis</taxon>
        <taxon>Sulfobacillus</taxon>
    </lineage>
</organism>
<dbReference type="SUPFAM" id="SSF48452">
    <property type="entry name" value="TPR-like"/>
    <property type="match status" value="1"/>
</dbReference>
<dbReference type="Gene3D" id="1.10.3210.10">
    <property type="entry name" value="Hypothetical protein af1432"/>
    <property type="match status" value="1"/>
</dbReference>
<protein>
    <recommendedName>
        <fullName evidence="1">HD-GYP domain-containing protein</fullName>
    </recommendedName>
</protein>
<dbReference type="Gene3D" id="1.25.40.10">
    <property type="entry name" value="Tetratricopeptide repeat domain"/>
    <property type="match status" value="1"/>
</dbReference>
<evidence type="ECO:0000313" key="2">
    <source>
        <dbReference type="EMBL" id="PSR35054.1"/>
    </source>
</evidence>
<dbReference type="AlphaFoldDB" id="A0A2T2XKM9"/>
<dbReference type="InterPro" id="IPR037522">
    <property type="entry name" value="HD_GYP_dom"/>
</dbReference>
<accession>A0A2T2XKM9</accession>
<dbReference type="Pfam" id="PF13487">
    <property type="entry name" value="HD_5"/>
    <property type="match status" value="1"/>
</dbReference>
<dbReference type="PANTHER" id="PTHR45228">
    <property type="entry name" value="CYCLIC DI-GMP PHOSPHODIESTERASE TM_0186-RELATED"/>
    <property type="match status" value="1"/>
</dbReference>
<comment type="caution">
    <text evidence="2">The sequence shown here is derived from an EMBL/GenBank/DDBJ whole genome shotgun (WGS) entry which is preliminary data.</text>
</comment>
<name>A0A2T2XKM9_9FIRM</name>
<evidence type="ECO:0000313" key="3">
    <source>
        <dbReference type="Proteomes" id="UP000242972"/>
    </source>
</evidence>
<dbReference type="PROSITE" id="PS51832">
    <property type="entry name" value="HD_GYP"/>
    <property type="match status" value="1"/>
</dbReference>
<sequence>MDPRCEKLWQQGQLWYRQGWMQAAREALEATFNLCSEIPLFRAQAADLLGRIAVRENRFTTGSNWFRWGLKVLDTEADNALAFAMQVRLYMAMAADGHVDRAIRSMQQLEPYAAMRTARQQAIFHMNFAVMYMQNEFYLQALARLTKAESRLIFQEDVAELGYALHTNLGVVLIELSHWDQAQDHLRKALSFTTGPGIHAINELTRVAQLTGKDDLAYQFATQAMHGMWGTLLIFEKSELAHLCEILARLATHWGAFSLKSQLLDTSQTLYGQLGMWRQWRRLQVDTDLVSHHNSIPLTPFVKEVTRFAQLLQAMLAQDILDPKFPLLADVRTQVAHALAKQAQWDAETREHLNLVCRLADYGLTAIDYEVVKNPHQSSTSWARYQQHPALSLRLLQSLQLPAAVTNGIMDHHEQPNGKGFPEGKSESHISEIALVFAVAHAYAWQVAYLGINHTQALNEVQSQAGLSLATEWTTRLVSLFTTET</sequence>
<gene>
    <name evidence="2" type="ORF">C7B46_02540</name>
</gene>
<feature type="domain" description="HD-GYP" evidence="1">
    <location>
        <begin position="303"/>
        <end position="485"/>
    </location>
</feature>
<proteinExistence type="predicted"/>
<dbReference type="InterPro" id="IPR052020">
    <property type="entry name" value="Cyclic_di-GMP/3'3'-cGAMP_PDE"/>
</dbReference>
<dbReference type="Proteomes" id="UP000242972">
    <property type="component" value="Unassembled WGS sequence"/>
</dbReference>
<evidence type="ECO:0000259" key="1">
    <source>
        <dbReference type="PROSITE" id="PS51832"/>
    </source>
</evidence>
<dbReference type="EMBL" id="PXYW01000004">
    <property type="protein sequence ID" value="PSR35054.1"/>
    <property type="molecule type" value="Genomic_DNA"/>
</dbReference>
<dbReference type="InterPro" id="IPR011990">
    <property type="entry name" value="TPR-like_helical_dom_sf"/>
</dbReference>